<gene>
    <name evidence="9" type="ORF">SAMN04487849_102101</name>
</gene>
<dbReference type="InterPro" id="IPR036874">
    <property type="entry name" value="Carbonic_anhydrase_sf"/>
</dbReference>
<dbReference type="Pfam" id="PF00484">
    <property type="entry name" value="Pro_CA"/>
    <property type="match status" value="1"/>
</dbReference>
<feature type="binding site" evidence="8">
    <location>
        <position position="71"/>
    </location>
    <ligand>
        <name>Zn(2+)</name>
        <dbReference type="ChEBI" id="CHEBI:29105"/>
    </ligand>
</feature>
<dbReference type="RefSeq" id="WP_049147417.1">
    <property type="nucleotide sequence ID" value="NZ_CBDRLD010000015.1"/>
</dbReference>
<proteinExistence type="inferred from homology"/>
<dbReference type="GO" id="GO:0046872">
    <property type="term" value="F:metal ion binding"/>
    <property type="evidence" value="ECO:0007669"/>
    <property type="project" value="UniProtKB-KW"/>
</dbReference>
<dbReference type="GeneID" id="93363254"/>
<dbReference type="PROSITE" id="PS00704">
    <property type="entry name" value="PROK_CO2_ANHYDRASE_1"/>
    <property type="match status" value="1"/>
</dbReference>
<keyword evidence="4 8" id="KW-0862">Zinc</keyword>
<evidence type="ECO:0000256" key="5">
    <source>
        <dbReference type="ARBA" id="ARBA00023239"/>
    </source>
</evidence>
<dbReference type="SUPFAM" id="SSF53056">
    <property type="entry name" value="beta-carbonic anhydrase, cab"/>
    <property type="match status" value="1"/>
</dbReference>
<dbReference type="EC" id="4.2.1.1" evidence="2"/>
<feature type="binding site" evidence="8">
    <location>
        <position position="125"/>
    </location>
    <ligand>
        <name>Zn(2+)</name>
        <dbReference type="ChEBI" id="CHEBI:29105"/>
    </ligand>
</feature>
<evidence type="ECO:0000256" key="2">
    <source>
        <dbReference type="ARBA" id="ARBA00012925"/>
    </source>
</evidence>
<dbReference type="PANTHER" id="PTHR11002:SF79">
    <property type="entry name" value="CARBONIC ANHYDRASE 2"/>
    <property type="match status" value="1"/>
</dbReference>
<dbReference type="InterPro" id="IPR015892">
    <property type="entry name" value="Carbonic_anhydrase_CS"/>
</dbReference>
<dbReference type="GO" id="GO:0004089">
    <property type="term" value="F:carbonate dehydratase activity"/>
    <property type="evidence" value="ECO:0007669"/>
    <property type="project" value="UniProtKB-EC"/>
</dbReference>
<dbReference type="AlphaFoldDB" id="A0ABD7M5P2"/>
<dbReference type="Proteomes" id="UP000184253">
    <property type="component" value="Unassembled WGS sequence"/>
</dbReference>
<dbReference type="PANTHER" id="PTHR11002">
    <property type="entry name" value="CARBONIC ANHYDRASE"/>
    <property type="match status" value="1"/>
</dbReference>
<organism evidence="9 10">
    <name type="scientific">Micrococcus luteus</name>
    <name type="common">Micrococcus lysodeikticus</name>
    <dbReference type="NCBI Taxonomy" id="1270"/>
    <lineage>
        <taxon>Bacteria</taxon>
        <taxon>Bacillati</taxon>
        <taxon>Actinomycetota</taxon>
        <taxon>Actinomycetes</taxon>
        <taxon>Micrococcales</taxon>
        <taxon>Micrococcaceae</taxon>
        <taxon>Micrococcus</taxon>
    </lineage>
</organism>
<evidence type="ECO:0000256" key="1">
    <source>
        <dbReference type="ARBA" id="ARBA00006217"/>
    </source>
</evidence>
<comment type="cofactor">
    <cofactor evidence="8">
        <name>Zn(2+)</name>
        <dbReference type="ChEBI" id="CHEBI:29105"/>
    </cofactor>
    <text evidence="8">Binds 1 zinc ion per subunit.</text>
</comment>
<evidence type="ECO:0000256" key="7">
    <source>
        <dbReference type="ARBA" id="ARBA00048348"/>
    </source>
</evidence>
<feature type="binding site" evidence="8">
    <location>
        <position position="69"/>
    </location>
    <ligand>
        <name>Zn(2+)</name>
        <dbReference type="ChEBI" id="CHEBI:29105"/>
    </ligand>
</feature>
<comment type="function">
    <text evidence="6">Catalyzes the reversible hydration of carbon dioxide to form bicarbonate.</text>
</comment>
<dbReference type="SMART" id="SM00947">
    <property type="entry name" value="Pro_CA"/>
    <property type="match status" value="1"/>
</dbReference>
<evidence type="ECO:0000256" key="6">
    <source>
        <dbReference type="ARBA" id="ARBA00024993"/>
    </source>
</evidence>
<evidence type="ECO:0000313" key="9">
    <source>
        <dbReference type="EMBL" id="SHL38439.1"/>
    </source>
</evidence>
<dbReference type="InterPro" id="IPR001765">
    <property type="entry name" value="Carbonic_anhydrase"/>
</dbReference>
<keyword evidence="3 8" id="KW-0479">Metal-binding</keyword>
<protein>
    <recommendedName>
        <fullName evidence="2">carbonic anhydrase</fullName>
        <ecNumber evidence="2">4.2.1.1</ecNumber>
    </recommendedName>
</protein>
<dbReference type="FunFam" id="3.40.1050.10:FF:000006">
    <property type="entry name" value="Carbonic anhydrase"/>
    <property type="match status" value="1"/>
</dbReference>
<evidence type="ECO:0000256" key="4">
    <source>
        <dbReference type="ARBA" id="ARBA00022833"/>
    </source>
</evidence>
<sequence>MTPHTRPETTPAPDVVVPTSDLTPAEAWEVLVEGNRRFVAGEPSHPNQNAERRSGLTAGQAPVAVIFGCADSRLAAEIIFDLGLGDVFVVRTAGHVIDDAVLGSIEYGVDVLEIPLVIVLGHNSCGAVTATVESYISGTMPRGFVRPLVERIIPSVLAGRRRGLEEVDEFVAEHVDQTCDHLLETSQSVRAAVESGRTAVVGLTYSLSEGTARPGRVHGDLAV</sequence>
<comment type="catalytic activity">
    <reaction evidence="7">
        <text>hydrogencarbonate + H(+) = CO2 + H2O</text>
        <dbReference type="Rhea" id="RHEA:10748"/>
        <dbReference type="ChEBI" id="CHEBI:15377"/>
        <dbReference type="ChEBI" id="CHEBI:15378"/>
        <dbReference type="ChEBI" id="CHEBI:16526"/>
        <dbReference type="ChEBI" id="CHEBI:17544"/>
        <dbReference type="EC" id="4.2.1.1"/>
    </reaction>
</comment>
<keyword evidence="5" id="KW-0456">Lyase</keyword>
<feature type="binding site" evidence="8">
    <location>
        <position position="122"/>
    </location>
    <ligand>
        <name>Zn(2+)</name>
        <dbReference type="ChEBI" id="CHEBI:29105"/>
    </ligand>
</feature>
<evidence type="ECO:0000256" key="3">
    <source>
        <dbReference type="ARBA" id="ARBA00022723"/>
    </source>
</evidence>
<name>A0ABD7M5P2_MICLU</name>
<evidence type="ECO:0000313" key="10">
    <source>
        <dbReference type="Proteomes" id="UP000184253"/>
    </source>
</evidence>
<evidence type="ECO:0000256" key="8">
    <source>
        <dbReference type="PIRSR" id="PIRSR601765-1"/>
    </source>
</evidence>
<comment type="similarity">
    <text evidence="1">Belongs to the beta-class carbonic anhydrase family.</text>
</comment>
<comment type="caution">
    <text evidence="9">The sequence shown here is derived from an EMBL/GenBank/DDBJ whole genome shotgun (WGS) entry which is preliminary data.</text>
</comment>
<dbReference type="CDD" id="cd03378">
    <property type="entry name" value="beta_CA_cladeC"/>
    <property type="match status" value="1"/>
</dbReference>
<accession>A0ABD7M5P2</accession>
<dbReference type="EMBL" id="FRCE01000002">
    <property type="protein sequence ID" value="SHL38439.1"/>
    <property type="molecule type" value="Genomic_DNA"/>
</dbReference>
<dbReference type="Gene3D" id="3.40.1050.10">
    <property type="entry name" value="Carbonic anhydrase"/>
    <property type="match status" value="1"/>
</dbReference>
<reference evidence="9 10" key="1">
    <citation type="submission" date="2016-11" db="EMBL/GenBank/DDBJ databases">
        <authorList>
            <person name="Varghese N."/>
            <person name="Submissions S."/>
        </authorList>
    </citation>
    <scope>NUCLEOTIDE SEQUENCE [LARGE SCALE GENOMIC DNA]</scope>
    <source>
        <strain evidence="9 10">VTM4R57</strain>
    </source>
</reference>